<keyword evidence="4" id="KW-0804">Transcription</keyword>
<dbReference type="GO" id="GO:0005634">
    <property type="term" value="C:nucleus"/>
    <property type="evidence" value="ECO:0007669"/>
    <property type="project" value="TreeGrafter"/>
</dbReference>
<feature type="domain" description="BZIP" evidence="8">
    <location>
        <begin position="55"/>
        <end position="118"/>
    </location>
</feature>
<accession>A0A9D4S1K4</accession>
<evidence type="ECO:0000256" key="1">
    <source>
        <dbReference type="ARBA" id="ARBA00022843"/>
    </source>
</evidence>
<evidence type="ECO:0000259" key="8">
    <source>
        <dbReference type="PROSITE" id="PS50217"/>
    </source>
</evidence>
<dbReference type="PROSITE" id="PS00036">
    <property type="entry name" value="BZIP_BASIC"/>
    <property type="match status" value="1"/>
</dbReference>
<evidence type="ECO:0000256" key="3">
    <source>
        <dbReference type="ARBA" id="ARBA00023125"/>
    </source>
</evidence>
<dbReference type="PROSITE" id="PS50217">
    <property type="entry name" value="BZIP"/>
    <property type="match status" value="1"/>
</dbReference>
<keyword evidence="1" id="KW-0832">Ubl conjugation</keyword>
<dbReference type="Gene3D" id="1.20.5.170">
    <property type="match status" value="1"/>
</dbReference>
<reference evidence="9" key="1">
    <citation type="journal article" date="2019" name="bioRxiv">
        <title>The Genome of the Zebra Mussel, Dreissena polymorpha: A Resource for Invasive Species Research.</title>
        <authorList>
            <person name="McCartney M.A."/>
            <person name="Auch B."/>
            <person name="Kono T."/>
            <person name="Mallez S."/>
            <person name="Zhang Y."/>
            <person name="Obille A."/>
            <person name="Becker A."/>
            <person name="Abrahante J.E."/>
            <person name="Garbe J."/>
            <person name="Badalamenti J.P."/>
            <person name="Herman A."/>
            <person name="Mangelson H."/>
            <person name="Liachko I."/>
            <person name="Sullivan S."/>
            <person name="Sone E.D."/>
            <person name="Koren S."/>
            <person name="Silverstein K.A.T."/>
            <person name="Beckman K.B."/>
            <person name="Gohl D.M."/>
        </authorList>
    </citation>
    <scope>NUCLEOTIDE SEQUENCE</scope>
    <source>
        <strain evidence="9">Duluth1</strain>
        <tissue evidence="9">Whole animal</tissue>
    </source>
</reference>
<dbReference type="SMART" id="SM00338">
    <property type="entry name" value="BRLZ"/>
    <property type="match status" value="1"/>
</dbReference>
<dbReference type="PANTHER" id="PTHR46542:SF1">
    <property type="entry name" value="X-BOX BINDING PROTEIN 1"/>
    <property type="match status" value="1"/>
</dbReference>
<evidence type="ECO:0000256" key="4">
    <source>
        <dbReference type="ARBA" id="ARBA00023163"/>
    </source>
</evidence>
<keyword evidence="2" id="KW-0805">Transcription regulation</keyword>
<name>A0A9D4S1K4_DREPO</name>
<sequence>MTTIQPHTIVIRTVQSKAPTTLTVTSQLEHDMLDDLYGDGGGARKRRRLTHLSQEEKLLRRKLKNRVAAQTARDRKKNLMSELEERVALLEEENRKLAMENQALKSESGSLQQLNEKLRGRLCQLGGEPGKTQAGGSAASVDLQQQGQTLPVSCSANAASVLTLSLTLLAFFRGRANPSSQPLSQRPRPYRARTCVKPSKKIHVPWWGPQQQSWNPSKN</sequence>
<dbReference type="SUPFAM" id="SSF57959">
    <property type="entry name" value="Leucine zipper domain"/>
    <property type="match status" value="1"/>
</dbReference>
<evidence type="ECO:0000256" key="6">
    <source>
        <dbReference type="ARBA" id="ARBA00040165"/>
    </source>
</evidence>
<reference evidence="9" key="2">
    <citation type="submission" date="2020-11" db="EMBL/GenBank/DDBJ databases">
        <authorList>
            <person name="McCartney M.A."/>
            <person name="Auch B."/>
            <person name="Kono T."/>
            <person name="Mallez S."/>
            <person name="Becker A."/>
            <person name="Gohl D.M."/>
            <person name="Silverstein K.A.T."/>
            <person name="Koren S."/>
            <person name="Bechman K.B."/>
            <person name="Herman A."/>
            <person name="Abrahante J.E."/>
            <person name="Garbe J."/>
        </authorList>
    </citation>
    <scope>NUCLEOTIDE SEQUENCE</scope>
    <source>
        <strain evidence="9">Duluth1</strain>
        <tissue evidence="9">Whole animal</tissue>
    </source>
</reference>
<dbReference type="OrthoDB" id="20960at2759"/>
<dbReference type="Pfam" id="PF00170">
    <property type="entry name" value="bZIP_1"/>
    <property type="match status" value="1"/>
</dbReference>
<dbReference type="InterPro" id="IPR004827">
    <property type="entry name" value="bZIP"/>
</dbReference>
<dbReference type="InterPro" id="IPR046347">
    <property type="entry name" value="bZIP_sf"/>
</dbReference>
<proteinExistence type="predicted"/>
<dbReference type="GO" id="GO:0000981">
    <property type="term" value="F:DNA-binding transcription factor activity, RNA polymerase II-specific"/>
    <property type="evidence" value="ECO:0007669"/>
    <property type="project" value="TreeGrafter"/>
</dbReference>
<dbReference type="CDD" id="cd14691">
    <property type="entry name" value="bZIP_XBP1"/>
    <property type="match status" value="1"/>
</dbReference>
<evidence type="ECO:0000256" key="2">
    <source>
        <dbReference type="ARBA" id="ARBA00023015"/>
    </source>
</evidence>
<dbReference type="PANTHER" id="PTHR46542">
    <property type="entry name" value="X-BOX BINDING PROTEIN 1"/>
    <property type="match status" value="1"/>
</dbReference>
<feature type="coiled-coil region" evidence="7">
    <location>
        <begin position="66"/>
        <end position="107"/>
    </location>
</feature>
<dbReference type="InterPro" id="IPR052470">
    <property type="entry name" value="ER_Stress-Reg_TF"/>
</dbReference>
<keyword evidence="10" id="KW-1185">Reference proteome</keyword>
<dbReference type="GO" id="GO:0000977">
    <property type="term" value="F:RNA polymerase II transcription regulatory region sequence-specific DNA binding"/>
    <property type="evidence" value="ECO:0007669"/>
    <property type="project" value="TreeGrafter"/>
</dbReference>
<keyword evidence="7" id="KW-0175">Coiled coil</keyword>
<evidence type="ECO:0000256" key="5">
    <source>
        <dbReference type="ARBA" id="ARBA00023242"/>
    </source>
</evidence>
<keyword evidence="3" id="KW-0238">DNA-binding</keyword>
<organism evidence="9 10">
    <name type="scientific">Dreissena polymorpha</name>
    <name type="common">Zebra mussel</name>
    <name type="synonym">Mytilus polymorpha</name>
    <dbReference type="NCBI Taxonomy" id="45954"/>
    <lineage>
        <taxon>Eukaryota</taxon>
        <taxon>Metazoa</taxon>
        <taxon>Spiralia</taxon>
        <taxon>Lophotrochozoa</taxon>
        <taxon>Mollusca</taxon>
        <taxon>Bivalvia</taxon>
        <taxon>Autobranchia</taxon>
        <taxon>Heteroconchia</taxon>
        <taxon>Euheterodonta</taxon>
        <taxon>Imparidentia</taxon>
        <taxon>Neoheterodontei</taxon>
        <taxon>Myida</taxon>
        <taxon>Dreissenoidea</taxon>
        <taxon>Dreissenidae</taxon>
        <taxon>Dreissena</taxon>
    </lineage>
</organism>
<dbReference type="AlphaFoldDB" id="A0A9D4S1K4"/>
<dbReference type="EMBL" id="JAIWYP010000001">
    <property type="protein sequence ID" value="KAH3887130.1"/>
    <property type="molecule type" value="Genomic_DNA"/>
</dbReference>
<keyword evidence="5" id="KW-0539">Nucleus</keyword>
<dbReference type="Proteomes" id="UP000828390">
    <property type="component" value="Unassembled WGS sequence"/>
</dbReference>
<comment type="caution">
    <text evidence="9">The sequence shown here is derived from an EMBL/GenBank/DDBJ whole genome shotgun (WGS) entry which is preliminary data.</text>
</comment>
<gene>
    <name evidence="9" type="ORF">DPMN_011146</name>
</gene>
<evidence type="ECO:0000313" key="9">
    <source>
        <dbReference type="EMBL" id="KAH3887130.1"/>
    </source>
</evidence>
<evidence type="ECO:0000313" key="10">
    <source>
        <dbReference type="Proteomes" id="UP000828390"/>
    </source>
</evidence>
<protein>
    <recommendedName>
        <fullName evidence="6">X-box-binding protein 1</fullName>
    </recommendedName>
</protein>
<evidence type="ECO:0000256" key="7">
    <source>
        <dbReference type="SAM" id="Coils"/>
    </source>
</evidence>